<comment type="subunit">
    <text evidence="2">Fourteen ClpP subunits assemble into 2 heptameric rings which stack back to back to give a disk-like structure with a central cavity, resembling the structure of eukaryotic proteasomes.</text>
</comment>
<comment type="caution">
    <text evidence="4">The sequence shown here is derived from an EMBL/GenBank/DDBJ whole genome shotgun (WGS) entry which is preliminary data.</text>
</comment>
<evidence type="ECO:0000313" key="4">
    <source>
        <dbReference type="EMBL" id="RFS83905.1"/>
    </source>
</evidence>
<evidence type="ECO:0000313" key="5">
    <source>
        <dbReference type="Proteomes" id="UP000262882"/>
    </source>
</evidence>
<evidence type="ECO:0000256" key="3">
    <source>
        <dbReference type="RuleBase" id="RU003567"/>
    </source>
</evidence>
<dbReference type="PANTHER" id="PTHR10381:SF26">
    <property type="entry name" value="ATP-DEPENDENT CLP PROTEASE PROTEOLYTIC SUBUNIT-LIKE-RELATED"/>
    <property type="match status" value="1"/>
</dbReference>
<dbReference type="GO" id="GO:0051117">
    <property type="term" value="F:ATPase binding"/>
    <property type="evidence" value="ECO:0007669"/>
    <property type="project" value="TreeGrafter"/>
</dbReference>
<dbReference type="SUPFAM" id="SSF52096">
    <property type="entry name" value="ClpP/crotonase"/>
    <property type="match status" value="1"/>
</dbReference>
<dbReference type="OrthoDB" id="4350323at2"/>
<dbReference type="InterPro" id="IPR023562">
    <property type="entry name" value="ClpP/TepA"/>
</dbReference>
<proteinExistence type="inferred from homology"/>
<dbReference type="GO" id="GO:0009368">
    <property type="term" value="C:endopeptidase Clp complex"/>
    <property type="evidence" value="ECO:0007669"/>
    <property type="project" value="TreeGrafter"/>
</dbReference>
<dbReference type="Gene3D" id="3.90.226.10">
    <property type="entry name" value="2-enoyl-CoA Hydratase, Chain A, domain 1"/>
    <property type="match status" value="1"/>
</dbReference>
<dbReference type="PRINTS" id="PR00127">
    <property type="entry name" value="CLPPROTEASEP"/>
</dbReference>
<dbReference type="EC" id="3.4.21.92" evidence="2"/>
<gene>
    <name evidence="2" type="primary">clpP</name>
    <name evidence="4" type="ORF">D0T12_17010</name>
</gene>
<dbReference type="EMBL" id="QVNQ01000005">
    <property type="protein sequence ID" value="RFS83905.1"/>
    <property type="molecule type" value="Genomic_DNA"/>
</dbReference>
<dbReference type="InterPro" id="IPR029045">
    <property type="entry name" value="ClpP/crotonase-like_dom_sf"/>
</dbReference>
<comment type="caution">
    <text evidence="2">Lacks conserved residue(s) required for the propagation of feature annotation.</text>
</comment>
<keyword evidence="5" id="KW-1185">Reference proteome</keyword>
<comment type="subcellular location">
    <subcellularLocation>
        <location evidence="2">Cytoplasm</location>
    </subcellularLocation>
</comment>
<dbReference type="GO" id="GO:0004252">
    <property type="term" value="F:serine-type endopeptidase activity"/>
    <property type="evidence" value="ECO:0007669"/>
    <property type="project" value="UniProtKB-UniRule"/>
</dbReference>
<evidence type="ECO:0000256" key="2">
    <source>
        <dbReference type="HAMAP-Rule" id="MF_00444"/>
    </source>
</evidence>
<protein>
    <recommendedName>
        <fullName evidence="2 3">ATP-dependent Clp protease proteolytic subunit</fullName>
        <ecNumber evidence="2">3.4.21.92</ecNumber>
    </recommendedName>
    <alternativeName>
        <fullName evidence="2">Endopeptidase Clp</fullName>
    </alternativeName>
</protein>
<comment type="similarity">
    <text evidence="1 2 3">Belongs to the peptidase S14 family.</text>
</comment>
<dbReference type="RefSeq" id="WP_117400590.1">
    <property type="nucleotide sequence ID" value="NZ_QVNQ01000005.1"/>
</dbReference>
<accession>A0A372GEV5</accession>
<dbReference type="InterPro" id="IPR001907">
    <property type="entry name" value="ClpP"/>
</dbReference>
<dbReference type="GO" id="GO:0006515">
    <property type="term" value="P:protein quality control for misfolded or incompletely synthesized proteins"/>
    <property type="evidence" value="ECO:0007669"/>
    <property type="project" value="TreeGrafter"/>
</dbReference>
<keyword evidence="2" id="KW-0378">Hydrolase</keyword>
<organism evidence="4 5">
    <name type="scientific">Actinomadura spongiicola</name>
    <dbReference type="NCBI Taxonomy" id="2303421"/>
    <lineage>
        <taxon>Bacteria</taxon>
        <taxon>Bacillati</taxon>
        <taxon>Actinomycetota</taxon>
        <taxon>Actinomycetes</taxon>
        <taxon>Streptosporangiales</taxon>
        <taxon>Thermomonosporaceae</taxon>
        <taxon>Actinomadura</taxon>
    </lineage>
</organism>
<keyword evidence="2 4" id="KW-0645">Protease</keyword>
<keyword evidence="2" id="KW-0720">Serine protease</keyword>
<dbReference type="GO" id="GO:0004176">
    <property type="term" value="F:ATP-dependent peptidase activity"/>
    <property type="evidence" value="ECO:0007669"/>
    <property type="project" value="InterPro"/>
</dbReference>
<name>A0A372GEV5_9ACTN</name>
<dbReference type="HAMAP" id="MF_00444">
    <property type="entry name" value="ClpP"/>
    <property type="match status" value="1"/>
</dbReference>
<dbReference type="NCBIfam" id="NF009205">
    <property type="entry name" value="PRK12553.1"/>
    <property type="match status" value="1"/>
</dbReference>
<keyword evidence="2" id="KW-0963">Cytoplasm</keyword>
<comment type="catalytic activity">
    <reaction evidence="2">
        <text>Hydrolysis of proteins to small peptides in the presence of ATP and magnesium. alpha-casein is the usual test substrate. In the absence of ATP, only oligopeptides shorter than five residues are hydrolyzed (such as succinyl-Leu-Tyr-|-NHMec, and Leu-Tyr-Leu-|-Tyr-Trp, in which cleavage of the -Tyr-|-Leu- and -Tyr-|-Trp bonds also occurs).</text>
        <dbReference type="EC" id="3.4.21.92"/>
    </reaction>
</comment>
<sequence>MTRTERRHLVPEFEERTAYGRKDSDPYDKLFEDRIVFLGTPVDDTSANDVTAQLLALEGIDADRPIALYINSPGGSLTAMLAICDTMRYVRPPIETTCVGQAGAAAAILLAAGAPGRRAALSGARIVLGEPAIEVARGHAADLDIQAREVLRLREQTEAILAESTGRDPATVRRDLDRTRFFTAAQAKEYGLIDEVITSRR</sequence>
<evidence type="ECO:0000256" key="1">
    <source>
        <dbReference type="ARBA" id="ARBA00007039"/>
    </source>
</evidence>
<dbReference type="Proteomes" id="UP000262882">
    <property type="component" value="Unassembled WGS sequence"/>
</dbReference>
<dbReference type="PANTHER" id="PTHR10381">
    <property type="entry name" value="ATP-DEPENDENT CLP PROTEASE PROTEOLYTIC SUBUNIT"/>
    <property type="match status" value="1"/>
</dbReference>
<dbReference type="GO" id="GO:0005737">
    <property type="term" value="C:cytoplasm"/>
    <property type="evidence" value="ECO:0007669"/>
    <property type="project" value="UniProtKB-SubCell"/>
</dbReference>
<comment type="function">
    <text evidence="2">Cleaves peptides in various proteins in a process that requires ATP hydrolysis. Has a chymotrypsin-like activity. Plays a major role in the degradation of misfolded proteins.</text>
</comment>
<dbReference type="CDD" id="cd07017">
    <property type="entry name" value="S14_ClpP_2"/>
    <property type="match status" value="1"/>
</dbReference>
<dbReference type="AlphaFoldDB" id="A0A372GEV5"/>
<reference evidence="4 5" key="1">
    <citation type="submission" date="2018-08" db="EMBL/GenBank/DDBJ databases">
        <title>Actinomadura spongicola sp. nov., isolated from marine sponge Leucetta chagosensis.</title>
        <authorList>
            <person name="Li L."/>
            <person name="Lin H.W."/>
        </authorList>
    </citation>
    <scope>NUCLEOTIDE SEQUENCE [LARGE SCALE GENOMIC DNA]</scope>
    <source>
        <strain evidence="4 5">LHW52907</strain>
    </source>
</reference>
<dbReference type="Pfam" id="PF00574">
    <property type="entry name" value="CLP_protease"/>
    <property type="match status" value="1"/>
</dbReference>